<keyword evidence="7 10" id="KW-0472">Membrane</keyword>
<feature type="compositionally biased region" description="Low complexity" evidence="11">
    <location>
        <begin position="635"/>
        <end position="648"/>
    </location>
</feature>
<evidence type="ECO:0000259" key="12">
    <source>
        <dbReference type="Pfam" id="PF06419"/>
    </source>
</evidence>
<comment type="function">
    <text evidence="10">Acts as component of the peripheral membrane COG complex that is involved in intra-Golgi protein trafficking. COG is located at the cis-Golgi, and regulates tethering of retrograde intra-Golgi vesicles and possibly a number of other membrane trafficking events.</text>
</comment>
<dbReference type="GO" id="GO:0015031">
    <property type="term" value="P:protein transport"/>
    <property type="evidence" value="ECO:0007669"/>
    <property type="project" value="UniProtKB-KW"/>
</dbReference>
<keyword evidence="15" id="KW-1185">Reference proteome</keyword>
<evidence type="ECO:0000256" key="11">
    <source>
        <dbReference type="SAM" id="MobiDB-lite"/>
    </source>
</evidence>
<evidence type="ECO:0000256" key="2">
    <source>
        <dbReference type="ARBA" id="ARBA00011023"/>
    </source>
</evidence>
<dbReference type="OrthoDB" id="272987at2759"/>
<name>A0A1J9Q8G0_9EURO</name>
<dbReference type="PANTHER" id="PTHR21506">
    <property type="entry name" value="COMPONENT OF OLIGOMERIC GOLGI COMPLEX 6"/>
    <property type="match status" value="1"/>
</dbReference>
<evidence type="ECO:0000256" key="5">
    <source>
        <dbReference type="ARBA" id="ARBA00022927"/>
    </source>
</evidence>
<dbReference type="VEuPathDB" id="FungiDB:ACJ73_03823"/>
<keyword evidence="6 10" id="KW-0333">Golgi apparatus</keyword>
<dbReference type="Pfam" id="PF20653">
    <property type="entry name" value="COG6_C"/>
    <property type="match status" value="1"/>
</dbReference>
<dbReference type="InterPro" id="IPR048369">
    <property type="entry name" value="COG6_C"/>
</dbReference>
<evidence type="ECO:0000259" key="13">
    <source>
        <dbReference type="Pfam" id="PF20653"/>
    </source>
</evidence>
<dbReference type="Pfam" id="PF06419">
    <property type="entry name" value="COG6_N"/>
    <property type="match status" value="1"/>
</dbReference>
<evidence type="ECO:0000256" key="3">
    <source>
        <dbReference type="ARBA" id="ARBA00020973"/>
    </source>
</evidence>
<dbReference type="GO" id="GO:0000139">
    <property type="term" value="C:Golgi membrane"/>
    <property type="evidence" value="ECO:0007669"/>
    <property type="project" value="UniProtKB-SubCell"/>
</dbReference>
<sequence length="775" mass="85239">MSKLEQAVSRDWQQRFSIDCEEMSSYFSNHLGSTSPASNSAGQSFLSPPGVAVPRSTALSNKLNSVLSASYADSDIRGALEILDDRGIQNTPETRRQLKLDVQKEVIDSNGKIVQDFSKVAEQLKRIGTVISSLNNACEEMRRHITLASQETAPVLEEATILMSQRQEVEIKQKLLDAFNKHFIMSENDLASLTSSAEPVNDHFFHALARMKQIHKDCEVLLGSENQRLGLEIMEQSSKTLNAAFQKLYKWIQMEFKSVNLEDPQISSAIRRALRVLAERPSLFHNCLDFFAEAREHILSDSFHTALTDVPSGQEGDMAAKPIEFSAHDPLRYIGDMLAWVHSAAVSEREALEALFIIDEGEIAKGIQAGVASEPWSQVDEGEVVFDGRKALNGLVTRGLNGVARSLRQRIELVLQGHEAPVTLYKIIGLLAFYENTFSKLVGRESDLVTSIASLQEFAFNHFQILMQDQVAVVSAEPANLTPPTDLSTPQFLADALDNLTSLMKAYDSSFTHEHTNDSSSENKFTPIVRAALDPFLELAKASSNTLSNPTSRAAFQVNCLLSTRDIISPYQFVCVTHLPPLTNTLTTLRINLLEIQHDFLLNASGLHVLLAALKPFTPSPPPTTQPPNSPPSSPITTSPEPTGPSSLSDLATIFSLPEFQPGTLSSISQQLDDFLPSALVDAIENLKAIRSPTLVKSVTEEATEAFCLDFEFVEGMILGADEARGKSVVGEDGEDAEAEEEEEGIVDGEESQGDKWRLRSLFPRTTGEIRVLLS</sequence>
<evidence type="ECO:0000256" key="8">
    <source>
        <dbReference type="ARBA" id="ARBA00031348"/>
    </source>
</evidence>
<evidence type="ECO:0000313" key="15">
    <source>
        <dbReference type="Proteomes" id="UP000242791"/>
    </source>
</evidence>
<evidence type="ECO:0000256" key="10">
    <source>
        <dbReference type="RuleBase" id="RU365075"/>
    </source>
</evidence>
<comment type="subcellular location">
    <subcellularLocation>
        <location evidence="1 10">Golgi apparatus membrane</location>
        <topology evidence="1 10">Peripheral membrane protein</topology>
    </subcellularLocation>
</comment>
<evidence type="ECO:0000256" key="7">
    <source>
        <dbReference type="ARBA" id="ARBA00023136"/>
    </source>
</evidence>
<evidence type="ECO:0000313" key="14">
    <source>
        <dbReference type="EMBL" id="OJD24817.1"/>
    </source>
</evidence>
<evidence type="ECO:0000256" key="4">
    <source>
        <dbReference type="ARBA" id="ARBA00022448"/>
    </source>
</evidence>
<organism evidence="14 15">
    <name type="scientific">Blastomyces percursus</name>
    <dbReference type="NCBI Taxonomy" id="1658174"/>
    <lineage>
        <taxon>Eukaryota</taxon>
        <taxon>Fungi</taxon>
        <taxon>Dikarya</taxon>
        <taxon>Ascomycota</taxon>
        <taxon>Pezizomycotina</taxon>
        <taxon>Eurotiomycetes</taxon>
        <taxon>Eurotiomycetidae</taxon>
        <taxon>Onygenales</taxon>
        <taxon>Ajellomycetaceae</taxon>
        <taxon>Blastomyces</taxon>
    </lineage>
</organism>
<dbReference type="AlphaFoldDB" id="A0A1J9Q8G0"/>
<evidence type="ECO:0000256" key="1">
    <source>
        <dbReference type="ARBA" id="ARBA00004395"/>
    </source>
</evidence>
<comment type="similarity">
    <text evidence="2 10">Belongs to the COG6 family.</text>
</comment>
<feature type="domain" description="Conserved Oligomeric Golgi complex subunit 6 C-terminal" evidence="13">
    <location>
        <begin position="227"/>
        <end position="774"/>
    </location>
</feature>
<accession>A0A1J9Q8G0</accession>
<reference evidence="14 15" key="1">
    <citation type="submission" date="2015-08" db="EMBL/GenBank/DDBJ databases">
        <title>Emmonsia species relationships and genome sequence.</title>
        <authorList>
            <person name="Cuomo C.A."/>
            <person name="Schwartz I.S."/>
            <person name="Kenyon C."/>
            <person name="De Hoog G.S."/>
            <person name="Govender N.P."/>
            <person name="Botha A."/>
            <person name="Moreno L."/>
            <person name="De Vries M."/>
            <person name="Munoz J.F."/>
            <person name="Stielow J.B."/>
        </authorList>
    </citation>
    <scope>NUCLEOTIDE SEQUENCE [LARGE SCALE GENOMIC DNA]</scope>
    <source>
        <strain evidence="14 15">EI222</strain>
    </source>
</reference>
<comment type="caution">
    <text evidence="14">The sequence shown here is derived from an EMBL/GenBank/DDBJ whole genome shotgun (WGS) entry which is preliminary data.</text>
</comment>
<proteinExistence type="inferred from homology"/>
<gene>
    <name evidence="14" type="ORF">ACJ73_03823</name>
</gene>
<dbReference type="STRING" id="1658174.A0A1J9Q8G0"/>
<dbReference type="Proteomes" id="UP000242791">
    <property type="component" value="Unassembled WGS sequence"/>
</dbReference>
<comment type="function">
    <text evidence="9">Acts as a component of the peripheral membrane COG complex that is involved in intra-Golgi protein trafficking. COG is located at the cis-Golgi, and regulates tethering of retrograde intra-Golgi vesicles and possibly a number of other membrane trafficking events.</text>
</comment>
<dbReference type="PANTHER" id="PTHR21506:SF0">
    <property type="entry name" value="CONSERVED OLIGOMERIC GOLGI COMPLEX SUBUNIT 6"/>
    <property type="match status" value="1"/>
</dbReference>
<dbReference type="InterPro" id="IPR048368">
    <property type="entry name" value="COG6_N"/>
</dbReference>
<evidence type="ECO:0000256" key="9">
    <source>
        <dbReference type="ARBA" id="ARBA00043873"/>
    </source>
</evidence>
<dbReference type="EMBL" id="LGTZ01000484">
    <property type="protein sequence ID" value="OJD24817.1"/>
    <property type="molecule type" value="Genomic_DNA"/>
</dbReference>
<feature type="region of interest" description="Disordered" evidence="11">
    <location>
        <begin position="727"/>
        <end position="753"/>
    </location>
</feature>
<feature type="compositionally biased region" description="Pro residues" evidence="11">
    <location>
        <begin position="618"/>
        <end position="634"/>
    </location>
</feature>
<dbReference type="InterPro" id="IPR010490">
    <property type="entry name" value="COG6"/>
</dbReference>
<feature type="region of interest" description="Disordered" evidence="11">
    <location>
        <begin position="618"/>
        <end position="648"/>
    </location>
</feature>
<keyword evidence="4 10" id="KW-0813">Transport</keyword>
<dbReference type="GO" id="GO:0017119">
    <property type="term" value="C:Golgi transport complex"/>
    <property type="evidence" value="ECO:0007669"/>
    <property type="project" value="UniProtKB-UniRule"/>
</dbReference>
<comment type="subunit">
    <text evidence="10">Component of the conserved oligomeric Golgi complex.</text>
</comment>
<keyword evidence="5 10" id="KW-0653">Protein transport</keyword>
<protein>
    <recommendedName>
        <fullName evidence="3 10">Conserved oligomeric Golgi complex subunit 6</fullName>
        <shortName evidence="10">COG complex subunit 6</shortName>
    </recommendedName>
    <alternativeName>
        <fullName evidence="8 10">Component of oligomeric Golgi complex 6</fullName>
    </alternativeName>
</protein>
<dbReference type="GO" id="GO:0006891">
    <property type="term" value="P:intra-Golgi vesicle-mediated transport"/>
    <property type="evidence" value="ECO:0007669"/>
    <property type="project" value="UniProtKB-UniRule"/>
</dbReference>
<evidence type="ECO:0000256" key="6">
    <source>
        <dbReference type="ARBA" id="ARBA00023034"/>
    </source>
</evidence>
<feature type="domain" description="Conserved oligomeric complex COG6 N-terminal" evidence="12">
    <location>
        <begin position="83"/>
        <end position="196"/>
    </location>
</feature>
<feature type="compositionally biased region" description="Acidic residues" evidence="11">
    <location>
        <begin position="732"/>
        <end position="752"/>
    </location>
</feature>
<dbReference type="SMART" id="SM01087">
    <property type="entry name" value="COG6"/>
    <property type="match status" value="1"/>
</dbReference>